<gene>
    <name evidence="9" type="ORF">SEPMUDRAFT_45953</name>
</gene>
<dbReference type="Proteomes" id="UP000016931">
    <property type="component" value="Unassembled WGS sequence"/>
</dbReference>
<dbReference type="RefSeq" id="XP_016759799.1">
    <property type="nucleotide sequence ID" value="XM_016908979.1"/>
</dbReference>
<keyword evidence="2 6" id="KW-0812">Transmembrane</keyword>
<dbReference type="PANTHER" id="PTHR39469:SF1">
    <property type="entry name" value="DUF4203 DOMAIN-CONTAINING PROTEIN"/>
    <property type="match status" value="1"/>
</dbReference>
<dbReference type="EMBL" id="KB456265">
    <property type="protein sequence ID" value="EMF11678.1"/>
    <property type="molecule type" value="Genomic_DNA"/>
</dbReference>
<dbReference type="HOGENOM" id="CLU_878697_0_0_1"/>
<feature type="signal peptide" evidence="7">
    <location>
        <begin position="1"/>
        <end position="17"/>
    </location>
</feature>
<evidence type="ECO:0000256" key="4">
    <source>
        <dbReference type="ARBA" id="ARBA00023136"/>
    </source>
</evidence>
<sequence>MRLPHVAISLLCALSCAEQLGRRPALQARQDNVPTTTDGVASTTPPDQSIETSTPTISPTRTRETESVPTTTQISGDGEVTSAITAVPIPTSTATNSTSNGTIPNGSDSDSNQLPIKPVITPALGVAGALLMISGLVLALVGIKHRPTQTFLSTSLLIALSIEVLIIYLMRPPVSNTVQGAYVIAGALGGCALGALALIFREVSEGFGCLLGGFCLAMWLLVLSPGGVIKNHVGKIIMIGLFCAAASSLYISRFTRVYGIIACTAFAGATAFIIGLDCFSRAGLKEFWMYIWDVNSDVFPLFTDTYPINRNMRAEIA</sequence>
<dbReference type="AlphaFoldDB" id="N1QEU5"/>
<feature type="transmembrane region" description="Helical" evidence="6">
    <location>
        <begin position="119"/>
        <end position="143"/>
    </location>
</feature>
<feature type="compositionally biased region" description="Low complexity" evidence="5">
    <location>
        <begin position="49"/>
        <end position="60"/>
    </location>
</feature>
<name>N1QEU5_SPHMS</name>
<evidence type="ECO:0000256" key="6">
    <source>
        <dbReference type="SAM" id="Phobius"/>
    </source>
</evidence>
<dbReference type="InterPro" id="IPR025256">
    <property type="entry name" value="TM7S3/TM198-like_dom"/>
</dbReference>
<feature type="transmembrane region" description="Helical" evidence="6">
    <location>
        <begin position="150"/>
        <end position="169"/>
    </location>
</feature>
<dbReference type="STRING" id="692275.N1QEU5"/>
<evidence type="ECO:0000313" key="9">
    <source>
        <dbReference type="EMBL" id="EMF11678.1"/>
    </source>
</evidence>
<feature type="transmembrane region" description="Helical" evidence="6">
    <location>
        <begin position="207"/>
        <end position="226"/>
    </location>
</feature>
<dbReference type="OMA" id="KEYWAWI"/>
<feature type="compositionally biased region" description="Polar residues" evidence="5">
    <location>
        <begin position="29"/>
        <end position="47"/>
    </location>
</feature>
<keyword evidence="3 6" id="KW-1133">Transmembrane helix</keyword>
<dbReference type="OrthoDB" id="102260at2759"/>
<reference evidence="9 10" key="1">
    <citation type="journal article" date="2012" name="PLoS Pathog.">
        <title>Diverse lifestyles and strategies of plant pathogenesis encoded in the genomes of eighteen Dothideomycetes fungi.</title>
        <authorList>
            <person name="Ohm R.A."/>
            <person name="Feau N."/>
            <person name="Henrissat B."/>
            <person name="Schoch C.L."/>
            <person name="Horwitz B.A."/>
            <person name="Barry K.W."/>
            <person name="Condon B.J."/>
            <person name="Copeland A.C."/>
            <person name="Dhillon B."/>
            <person name="Glaser F."/>
            <person name="Hesse C.N."/>
            <person name="Kosti I."/>
            <person name="LaButti K."/>
            <person name="Lindquist E.A."/>
            <person name="Lucas S."/>
            <person name="Salamov A.A."/>
            <person name="Bradshaw R.E."/>
            <person name="Ciuffetti L."/>
            <person name="Hamelin R.C."/>
            <person name="Kema G.H.J."/>
            <person name="Lawrence C."/>
            <person name="Scott J.A."/>
            <person name="Spatafora J.W."/>
            <person name="Turgeon B.G."/>
            <person name="de Wit P.J.G.M."/>
            <person name="Zhong S."/>
            <person name="Goodwin S.B."/>
            <person name="Grigoriev I.V."/>
        </authorList>
    </citation>
    <scope>NUCLEOTIDE SEQUENCE [LARGE SCALE GENOMIC DNA]</scope>
    <source>
        <strain evidence="9 10">SO2202</strain>
    </source>
</reference>
<evidence type="ECO:0000256" key="1">
    <source>
        <dbReference type="ARBA" id="ARBA00004141"/>
    </source>
</evidence>
<feature type="chain" id="PRO_5004110742" description="TM7S3/TM198-like domain-containing protein" evidence="7">
    <location>
        <begin position="18"/>
        <end position="317"/>
    </location>
</feature>
<feature type="domain" description="TM7S3/TM198-like" evidence="8">
    <location>
        <begin position="128"/>
        <end position="317"/>
    </location>
</feature>
<protein>
    <recommendedName>
        <fullName evidence="8">TM7S3/TM198-like domain-containing protein</fullName>
    </recommendedName>
</protein>
<accession>N1QEU5</accession>
<feature type="compositionally biased region" description="Low complexity" evidence="5">
    <location>
        <begin position="91"/>
        <end position="102"/>
    </location>
</feature>
<organism evidence="9 10">
    <name type="scientific">Sphaerulina musiva (strain SO2202)</name>
    <name type="common">Poplar stem canker fungus</name>
    <name type="synonym">Septoria musiva</name>
    <dbReference type="NCBI Taxonomy" id="692275"/>
    <lineage>
        <taxon>Eukaryota</taxon>
        <taxon>Fungi</taxon>
        <taxon>Dikarya</taxon>
        <taxon>Ascomycota</taxon>
        <taxon>Pezizomycotina</taxon>
        <taxon>Dothideomycetes</taxon>
        <taxon>Dothideomycetidae</taxon>
        <taxon>Mycosphaerellales</taxon>
        <taxon>Mycosphaerellaceae</taxon>
        <taxon>Sphaerulina</taxon>
    </lineage>
</organism>
<keyword evidence="7" id="KW-0732">Signal</keyword>
<feature type="transmembrane region" description="Helical" evidence="6">
    <location>
        <begin position="232"/>
        <end position="250"/>
    </location>
</feature>
<keyword evidence="4 6" id="KW-0472">Membrane</keyword>
<evidence type="ECO:0000259" key="8">
    <source>
        <dbReference type="Pfam" id="PF13886"/>
    </source>
</evidence>
<feature type="region of interest" description="Disordered" evidence="5">
    <location>
        <begin position="27"/>
        <end position="114"/>
    </location>
</feature>
<dbReference type="PANTHER" id="PTHR39469">
    <property type="entry name" value="CHROMOSOME 1, WHOLE GENOME SHOTGUN SEQUENCE"/>
    <property type="match status" value="1"/>
</dbReference>
<feature type="transmembrane region" description="Helical" evidence="6">
    <location>
        <begin position="257"/>
        <end position="276"/>
    </location>
</feature>
<dbReference type="Pfam" id="PF13886">
    <property type="entry name" value="TM7S3_TM198"/>
    <property type="match status" value="1"/>
</dbReference>
<evidence type="ECO:0000313" key="10">
    <source>
        <dbReference type="Proteomes" id="UP000016931"/>
    </source>
</evidence>
<dbReference type="GeneID" id="27906116"/>
<feature type="transmembrane region" description="Helical" evidence="6">
    <location>
        <begin position="181"/>
        <end position="200"/>
    </location>
</feature>
<comment type="subcellular location">
    <subcellularLocation>
        <location evidence="1">Membrane</location>
        <topology evidence="1">Multi-pass membrane protein</topology>
    </subcellularLocation>
</comment>
<feature type="compositionally biased region" description="Polar residues" evidence="5">
    <location>
        <begin position="103"/>
        <end position="114"/>
    </location>
</feature>
<evidence type="ECO:0000256" key="7">
    <source>
        <dbReference type="SAM" id="SignalP"/>
    </source>
</evidence>
<feature type="non-terminal residue" evidence="9">
    <location>
        <position position="317"/>
    </location>
</feature>
<proteinExistence type="predicted"/>
<keyword evidence="10" id="KW-1185">Reference proteome</keyword>
<dbReference type="GO" id="GO:0016020">
    <property type="term" value="C:membrane"/>
    <property type="evidence" value="ECO:0007669"/>
    <property type="project" value="UniProtKB-SubCell"/>
</dbReference>
<evidence type="ECO:0000256" key="5">
    <source>
        <dbReference type="SAM" id="MobiDB-lite"/>
    </source>
</evidence>
<evidence type="ECO:0000256" key="3">
    <source>
        <dbReference type="ARBA" id="ARBA00022989"/>
    </source>
</evidence>
<dbReference type="eggNOG" id="ENOG502RXUE">
    <property type="taxonomic scope" value="Eukaryota"/>
</dbReference>
<evidence type="ECO:0000256" key="2">
    <source>
        <dbReference type="ARBA" id="ARBA00022692"/>
    </source>
</evidence>